<evidence type="ECO:0000256" key="5">
    <source>
        <dbReference type="ARBA" id="ARBA00023136"/>
    </source>
</evidence>
<dbReference type="OrthoDB" id="7518665at2"/>
<dbReference type="NCBIfam" id="TIGR03480">
    <property type="entry name" value="HpnN"/>
    <property type="match status" value="1"/>
</dbReference>
<comment type="caution">
    <text evidence="8">The sequence shown here is derived from an EMBL/GenBank/DDBJ whole genome shotgun (WGS) entry which is preliminary data.</text>
</comment>
<gene>
    <name evidence="8" type="ORF">A4A58_12065</name>
</gene>
<keyword evidence="9" id="KW-1185">Reference proteome</keyword>
<dbReference type="Proteomes" id="UP000076574">
    <property type="component" value="Unassembled WGS sequence"/>
</dbReference>
<accession>A0A163Y5Z1</accession>
<feature type="transmembrane region" description="Helical" evidence="6">
    <location>
        <begin position="710"/>
        <end position="732"/>
    </location>
</feature>
<comment type="subcellular location">
    <subcellularLocation>
        <location evidence="1">Cell membrane</location>
        <topology evidence="1">Multi-pass membrane protein</topology>
    </subcellularLocation>
</comment>
<proteinExistence type="predicted"/>
<organism evidence="8 9">
    <name type="scientific">Tardiphaga robiniae</name>
    <dbReference type="NCBI Taxonomy" id="943830"/>
    <lineage>
        <taxon>Bacteria</taxon>
        <taxon>Pseudomonadati</taxon>
        <taxon>Pseudomonadota</taxon>
        <taxon>Alphaproteobacteria</taxon>
        <taxon>Hyphomicrobiales</taxon>
        <taxon>Nitrobacteraceae</taxon>
        <taxon>Tardiphaga</taxon>
    </lineage>
</organism>
<evidence type="ECO:0000256" key="6">
    <source>
        <dbReference type="SAM" id="Phobius"/>
    </source>
</evidence>
<feature type="domain" description="Membrane transport protein MMPL" evidence="7">
    <location>
        <begin position="231"/>
        <end position="430"/>
    </location>
</feature>
<keyword evidence="4 6" id="KW-1133">Transmembrane helix</keyword>
<feature type="transmembrane region" description="Helical" evidence="6">
    <location>
        <begin position="834"/>
        <end position="853"/>
    </location>
</feature>
<dbReference type="SUPFAM" id="SSF82866">
    <property type="entry name" value="Multidrug efflux transporter AcrB transmembrane domain"/>
    <property type="match status" value="2"/>
</dbReference>
<feature type="transmembrane region" description="Helical" evidence="6">
    <location>
        <begin position="300"/>
        <end position="320"/>
    </location>
</feature>
<feature type="transmembrane region" description="Helical" evidence="6">
    <location>
        <begin position="12"/>
        <end position="34"/>
    </location>
</feature>
<dbReference type="Pfam" id="PF03176">
    <property type="entry name" value="MMPL"/>
    <property type="match status" value="2"/>
</dbReference>
<feature type="transmembrane region" description="Helical" evidence="6">
    <location>
        <begin position="802"/>
        <end position="822"/>
    </location>
</feature>
<evidence type="ECO:0000256" key="3">
    <source>
        <dbReference type="ARBA" id="ARBA00022692"/>
    </source>
</evidence>
<sequence>MLTRVVVSIVNFCTRFALPVVLVCVLLSIGASYYTAKNFSINTDINKLISPNLDWRQRDIAFDKAFDQERLIIAVVEAPTPEFANAAANAMEAKLVTNKTDFDSVRRLDGGAFFEKNGLLFLPTKEVAQLTGQFQQAAPLIEIMAGDPSLRGLTGALETGLTGIRRGQLQLDAAAPTFNAVSQTIEDVLKNGKGTFSWRGLVSDKPLTDGDKRGFIEIKPILDFNALEPGKTATDAIRQAAVDLNIAGEYGARVRLTGPVPIANEEFSTVQDGAIVNGIGTVLIVLVILWMALHSAKIIGAVFATLFVGLVTTTAVGLMMVGSLNLLSIAFAVLFVGLGVDFGIQFSVRYRSERYKNDNLPLALTKAAEYCAVPLSLAAFATAAGFLSFLPTDYKGVSELGKIAGAGMMIAFLTSITVLPALLDLLNPAGEKEPVGYAFLAPVDRFLEEKRFWIIGITLALTIAGLPLLYFLKFDFNPINLRNPNVESIATFLDLRKDPNTGANAVNIMAPNEAAAKQVEERLSKIPEVARTISLGSFVPEDQPAKLKAIQEGAKILEPALNPESIDKAPTDAENVTSLKDSAASLRKLAGTQISPGAVAAKRLADALAKTADASQPVRDQVQATFVVPLKLALGQLRNLMQASPISLQTLPPELVNSWKTKDGQIRVEAQPNGDPNDNDTLRKFADAVLKSEPLAVGGPISILKSGDTIVTAFIHAGFWALISISLLLWLALRRISDVLLTIVPLLVAGTVTLEICVLIGLPLNFANIIALPLLLGVGVAFKIYYVTAWRAGYKNLLQSSLTRAIFFSALTTATAFGSLWLSNHPGTASMGKLLAMSFVVTLAAVLLFQPALMGKPRETSE</sequence>
<dbReference type="EMBL" id="LVYV01000034">
    <property type="protein sequence ID" value="KZD21845.1"/>
    <property type="molecule type" value="Genomic_DNA"/>
</dbReference>
<dbReference type="PANTHER" id="PTHR33406:SF13">
    <property type="entry name" value="MEMBRANE PROTEIN YDFJ"/>
    <property type="match status" value="1"/>
</dbReference>
<feature type="transmembrane region" description="Helical" evidence="6">
    <location>
        <begin position="403"/>
        <end position="423"/>
    </location>
</feature>
<keyword evidence="3 6" id="KW-0812">Transmembrane</keyword>
<feature type="transmembrane region" description="Helical" evidence="6">
    <location>
        <begin position="326"/>
        <end position="346"/>
    </location>
</feature>
<feature type="transmembrane region" description="Helical" evidence="6">
    <location>
        <begin position="770"/>
        <end position="790"/>
    </location>
</feature>
<feature type="transmembrane region" description="Helical" evidence="6">
    <location>
        <begin position="739"/>
        <end position="764"/>
    </location>
</feature>
<feature type="domain" description="Membrane transport protein MMPL" evidence="7">
    <location>
        <begin position="603"/>
        <end position="854"/>
    </location>
</feature>
<dbReference type="InterPro" id="IPR017841">
    <property type="entry name" value="Hopanoid_biosynth_HpnN"/>
</dbReference>
<evidence type="ECO:0000313" key="8">
    <source>
        <dbReference type="EMBL" id="KZD21845.1"/>
    </source>
</evidence>
<evidence type="ECO:0000259" key="7">
    <source>
        <dbReference type="Pfam" id="PF03176"/>
    </source>
</evidence>
<evidence type="ECO:0000256" key="4">
    <source>
        <dbReference type="ARBA" id="ARBA00022989"/>
    </source>
</evidence>
<dbReference type="STRING" id="943830.A4A58_12065"/>
<dbReference type="AlphaFoldDB" id="A0A163Y5Z1"/>
<dbReference type="GO" id="GO:0005886">
    <property type="term" value="C:plasma membrane"/>
    <property type="evidence" value="ECO:0007669"/>
    <property type="project" value="UniProtKB-SubCell"/>
</dbReference>
<keyword evidence="5 6" id="KW-0472">Membrane</keyword>
<dbReference type="PANTHER" id="PTHR33406">
    <property type="entry name" value="MEMBRANE PROTEIN MJ1562-RELATED"/>
    <property type="match status" value="1"/>
</dbReference>
<name>A0A163Y5Z1_9BRAD</name>
<dbReference type="InterPro" id="IPR004869">
    <property type="entry name" value="MMPL_dom"/>
</dbReference>
<dbReference type="RefSeq" id="WP_068735866.1">
    <property type="nucleotide sequence ID" value="NZ_LVYV01000034.1"/>
</dbReference>
<evidence type="ECO:0000256" key="2">
    <source>
        <dbReference type="ARBA" id="ARBA00022475"/>
    </source>
</evidence>
<evidence type="ECO:0000313" key="9">
    <source>
        <dbReference type="Proteomes" id="UP000076574"/>
    </source>
</evidence>
<dbReference type="InterPro" id="IPR050545">
    <property type="entry name" value="Mycobact_MmpL"/>
</dbReference>
<feature type="transmembrane region" description="Helical" evidence="6">
    <location>
        <begin position="452"/>
        <end position="472"/>
    </location>
</feature>
<feature type="transmembrane region" description="Helical" evidence="6">
    <location>
        <begin position="274"/>
        <end position="293"/>
    </location>
</feature>
<protein>
    <submittedName>
        <fullName evidence="8">Hopanoid biosynthesis-associated RND transporter HpnN</fullName>
    </submittedName>
</protein>
<evidence type="ECO:0000256" key="1">
    <source>
        <dbReference type="ARBA" id="ARBA00004651"/>
    </source>
</evidence>
<dbReference type="Gene3D" id="1.20.1640.10">
    <property type="entry name" value="Multidrug efflux transporter AcrB transmembrane domain"/>
    <property type="match status" value="2"/>
</dbReference>
<keyword evidence="2" id="KW-1003">Cell membrane</keyword>
<reference evidence="8 9" key="1">
    <citation type="submission" date="2016-03" db="EMBL/GenBank/DDBJ databases">
        <title>Microsymbionts genomes from the relict species Vavilovia formosa (Stev.) Fed.</title>
        <authorList>
            <person name="Kopat V."/>
            <person name="Chirak E."/>
            <person name="Kimeklis A."/>
            <person name="Andronov E."/>
        </authorList>
    </citation>
    <scope>NUCLEOTIDE SEQUENCE [LARGE SCALE GENOMIC DNA]</scope>
    <source>
        <strain evidence="8 9">Vaf07</strain>
    </source>
</reference>
<feature type="transmembrane region" description="Helical" evidence="6">
    <location>
        <begin position="367"/>
        <end position="391"/>
    </location>
</feature>